<organism evidence="6 7">
    <name type="scientific">Nocardia veterana</name>
    <dbReference type="NCBI Taxonomy" id="132249"/>
    <lineage>
        <taxon>Bacteria</taxon>
        <taxon>Bacillati</taxon>
        <taxon>Actinomycetota</taxon>
        <taxon>Actinomycetes</taxon>
        <taxon>Mycobacteriales</taxon>
        <taxon>Nocardiaceae</taxon>
        <taxon>Nocardia</taxon>
    </lineage>
</organism>
<accession>A0A7X6LV12</accession>
<reference evidence="6 7" key="1">
    <citation type="submission" date="2020-04" db="EMBL/GenBank/DDBJ databases">
        <title>MicrobeNet Type strains.</title>
        <authorList>
            <person name="Nicholson A.C."/>
        </authorList>
    </citation>
    <scope>NUCLEOTIDE SEQUENCE [LARGE SCALE GENOMIC DNA]</scope>
    <source>
        <strain evidence="6 7">DSM 44445</strain>
    </source>
</reference>
<dbReference type="AlphaFoldDB" id="A0A7X6LV12"/>
<feature type="short sequence motif" description="GXGXXG" evidence="4">
    <location>
        <begin position="18"/>
        <end position="23"/>
    </location>
</feature>
<dbReference type="Proteomes" id="UP000523447">
    <property type="component" value="Unassembled WGS sequence"/>
</dbReference>
<keyword evidence="1 4" id="KW-0378">Hydrolase</keyword>
<evidence type="ECO:0000256" key="4">
    <source>
        <dbReference type="PROSITE-ProRule" id="PRU01161"/>
    </source>
</evidence>
<dbReference type="InterPro" id="IPR050301">
    <property type="entry name" value="NTE"/>
</dbReference>
<feature type="short sequence motif" description="DGA/G" evidence="4">
    <location>
        <begin position="190"/>
        <end position="192"/>
    </location>
</feature>
<dbReference type="PANTHER" id="PTHR14226:SF29">
    <property type="entry name" value="NEUROPATHY TARGET ESTERASE SWS"/>
    <property type="match status" value="1"/>
</dbReference>
<evidence type="ECO:0000256" key="2">
    <source>
        <dbReference type="ARBA" id="ARBA00022963"/>
    </source>
</evidence>
<dbReference type="SUPFAM" id="SSF52151">
    <property type="entry name" value="FabD/lysophospholipase-like"/>
    <property type="match status" value="1"/>
</dbReference>
<evidence type="ECO:0000256" key="3">
    <source>
        <dbReference type="ARBA" id="ARBA00023098"/>
    </source>
</evidence>
<dbReference type="PANTHER" id="PTHR14226">
    <property type="entry name" value="NEUROPATHY TARGET ESTERASE/SWISS CHEESE D.MELANOGASTER"/>
    <property type="match status" value="1"/>
</dbReference>
<evidence type="ECO:0000256" key="1">
    <source>
        <dbReference type="ARBA" id="ARBA00022801"/>
    </source>
</evidence>
<name>A0A7X6LV12_9NOCA</name>
<dbReference type="GO" id="GO:0016787">
    <property type="term" value="F:hydrolase activity"/>
    <property type="evidence" value="ECO:0007669"/>
    <property type="project" value="UniProtKB-UniRule"/>
</dbReference>
<protein>
    <submittedName>
        <fullName evidence="6">Patatin-like phospholipase family protein</fullName>
    </submittedName>
</protein>
<dbReference type="InterPro" id="IPR002641">
    <property type="entry name" value="PNPLA_dom"/>
</dbReference>
<keyword evidence="3 4" id="KW-0443">Lipid metabolism</keyword>
<evidence type="ECO:0000313" key="6">
    <source>
        <dbReference type="EMBL" id="NKY85095.1"/>
    </source>
</evidence>
<dbReference type="Gene3D" id="3.40.1090.10">
    <property type="entry name" value="Cytosolic phospholipase A2 catalytic domain"/>
    <property type="match status" value="2"/>
</dbReference>
<feature type="active site" description="Proton acceptor" evidence="4">
    <location>
        <position position="190"/>
    </location>
</feature>
<gene>
    <name evidence="6" type="ORF">HGA07_05585</name>
</gene>
<feature type="active site" description="Nucleophile" evidence="4">
    <location>
        <position position="51"/>
    </location>
</feature>
<dbReference type="RefSeq" id="WP_083892986.1">
    <property type="nucleotide sequence ID" value="NZ_CAWPHS010000034.1"/>
</dbReference>
<dbReference type="GO" id="GO:0016042">
    <property type="term" value="P:lipid catabolic process"/>
    <property type="evidence" value="ECO:0007669"/>
    <property type="project" value="UniProtKB-UniRule"/>
</dbReference>
<feature type="domain" description="PNPLA" evidence="5">
    <location>
        <begin position="14"/>
        <end position="203"/>
    </location>
</feature>
<sequence>MAAPISPDGIRRALVLGGGGVVGLSWMAGLVTALRDEGVELADADRIIGTSAGSIVGTVLAAGGDLTRILQPRASDTPAGTADPAAFTELIGILMTPGLGAPEAWRRCGARALEMSLGDPDDHVARMARLIGTSEWPAGDIVITATDVTEGRFRALTRFDGVPLDRAVAASTCAPGVFPPIPIDGHHYMDGGLRSPVNADLAANATVIVVIEPLAHLFPRSAVDNELGSGTVFSIIPEPEDIGPDVFAPAAVVPAHEAGVRRGRDIAPRLKDVWAG</sequence>
<dbReference type="Pfam" id="PF01734">
    <property type="entry name" value="Patatin"/>
    <property type="match status" value="1"/>
</dbReference>
<comment type="caution">
    <text evidence="6">The sequence shown here is derived from an EMBL/GenBank/DDBJ whole genome shotgun (WGS) entry which is preliminary data.</text>
</comment>
<evidence type="ECO:0000313" key="7">
    <source>
        <dbReference type="Proteomes" id="UP000523447"/>
    </source>
</evidence>
<feature type="short sequence motif" description="GXSXG" evidence="4">
    <location>
        <begin position="49"/>
        <end position="53"/>
    </location>
</feature>
<keyword evidence="7" id="KW-1185">Reference proteome</keyword>
<dbReference type="InterPro" id="IPR016035">
    <property type="entry name" value="Acyl_Trfase/lysoPLipase"/>
</dbReference>
<dbReference type="EMBL" id="JAAXPE010000004">
    <property type="protein sequence ID" value="NKY85095.1"/>
    <property type="molecule type" value="Genomic_DNA"/>
</dbReference>
<dbReference type="PROSITE" id="PS51635">
    <property type="entry name" value="PNPLA"/>
    <property type="match status" value="1"/>
</dbReference>
<proteinExistence type="predicted"/>
<evidence type="ECO:0000259" key="5">
    <source>
        <dbReference type="PROSITE" id="PS51635"/>
    </source>
</evidence>
<keyword evidence="2 4" id="KW-0442">Lipid degradation</keyword>